<dbReference type="EMBL" id="WDEH01000017">
    <property type="protein sequence ID" value="KAB6138142.1"/>
    <property type="molecule type" value="Genomic_DNA"/>
</dbReference>
<dbReference type="RefSeq" id="WP_151210884.1">
    <property type="nucleotide sequence ID" value="NZ_BAABZH010000002.1"/>
</dbReference>
<comment type="caution">
    <text evidence="1">The sequence shown here is derived from an EMBL/GenBank/DDBJ whole genome shotgun (WGS) entry which is preliminary data.</text>
</comment>
<sequence>MEKKKLTAANGRPIADNQNSQTATLFIAHFTHLYS</sequence>
<protein>
    <submittedName>
        <fullName evidence="1">Catalase</fullName>
    </submittedName>
</protein>
<accession>A0A6A2RST2</accession>
<dbReference type="AlphaFoldDB" id="A0A6A2RST2"/>
<name>A0A6A2RST2_9BACE</name>
<evidence type="ECO:0000313" key="2">
    <source>
        <dbReference type="Proteomes" id="UP000487596"/>
    </source>
</evidence>
<evidence type="ECO:0000313" key="1">
    <source>
        <dbReference type="EMBL" id="KAB6138142.1"/>
    </source>
</evidence>
<organism evidence="1 2">
    <name type="scientific">Bacteroides xylanisolvens</name>
    <dbReference type="NCBI Taxonomy" id="371601"/>
    <lineage>
        <taxon>Bacteria</taxon>
        <taxon>Pseudomonadati</taxon>
        <taxon>Bacteroidota</taxon>
        <taxon>Bacteroidia</taxon>
        <taxon>Bacteroidales</taxon>
        <taxon>Bacteroidaceae</taxon>
        <taxon>Bacteroides</taxon>
    </lineage>
</organism>
<gene>
    <name evidence="1" type="ORF">GA424_11490</name>
</gene>
<dbReference type="Proteomes" id="UP000487596">
    <property type="component" value="Unassembled WGS sequence"/>
</dbReference>
<reference evidence="1 2" key="1">
    <citation type="journal article" date="2019" name="Nat. Med.">
        <title>A library of human gut bacterial isolates paired with longitudinal multiomics data enables mechanistic microbiome research.</title>
        <authorList>
            <person name="Poyet M."/>
            <person name="Groussin M."/>
            <person name="Gibbons S.M."/>
            <person name="Avila-Pacheco J."/>
            <person name="Jiang X."/>
            <person name="Kearney S.M."/>
            <person name="Perrotta A.R."/>
            <person name="Berdy B."/>
            <person name="Zhao S."/>
            <person name="Lieberman T.D."/>
            <person name="Swanson P.K."/>
            <person name="Smith M."/>
            <person name="Roesemann S."/>
            <person name="Alexander J.E."/>
            <person name="Rich S.A."/>
            <person name="Livny J."/>
            <person name="Vlamakis H."/>
            <person name="Clish C."/>
            <person name="Bullock K."/>
            <person name="Deik A."/>
            <person name="Scott J."/>
            <person name="Pierce K.A."/>
            <person name="Xavier R.J."/>
            <person name="Alm E.J."/>
        </authorList>
    </citation>
    <scope>NUCLEOTIDE SEQUENCE [LARGE SCALE GENOMIC DNA]</scope>
    <source>
        <strain evidence="1 2">BIOML-A62</strain>
    </source>
</reference>
<proteinExistence type="predicted"/>